<reference evidence="1 2" key="1">
    <citation type="submission" date="2019-03" db="EMBL/GenBank/DDBJ databases">
        <authorList>
            <person name="Kim M.K.M."/>
        </authorList>
    </citation>
    <scope>NUCLEOTIDE SEQUENCE [LARGE SCALE GENOMIC DNA]</scope>
    <source>
        <strain evidence="1 2">18JY15-6</strain>
    </source>
</reference>
<comment type="caution">
    <text evidence="1">The sequence shown here is derived from an EMBL/GenBank/DDBJ whole genome shotgun (WGS) entry which is preliminary data.</text>
</comment>
<evidence type="ECO:0000313" key="2">
    <source>
        <dbReference type="Proteomes" id="UP000295453"/>
    </source>
</evidence>
<name>A0A4R1BVY7_9ACTN</name>
<dbReference type="RefSeq" id="WP_131585418.1">
    <property type="nucleotide sequence ID" value="NZ_SJZJ01000031.1"/>
</dbReference>
<protein>
    <submittedName>
        <fullName evidence="1">Uncharacterized protein</fullName>
    </submittedName>
</protein>
<dbReference type="AlphaFoldDB" id="A0A4R1BVY7"/>
<organism evidence="1 2">
    <name type="scientific">Nocardioides jejuensis</name>
    <dbReference type="NCBI Taxonomy" id="2502782"/>
    <lineage>
        <taxon>Bacteria</taxon>
        <taxon>Bacillati</taxon>
        <taxon>Actinomycetota</taxon>
        <taxon>Actinomycetes</taxon>
        <taxon>Propionibacteriales</taxon>
        <taxon>Nocardioidaceae</taxon>
        <taxon>Nocardioides</taxon>
    </lineage>
</organism>
<proteinExistence type="predicted"/>
<evidence type="ECO:0000313" key="1">
    <source>
        <dbReference type="EMBL" id="TCJ21657.1"/>
    </source>
</evidence>
<dbReference type="Proteomes" id="UP000295453">
    <property type="component" value="Unassembled WGS sequence"/>
</dbReference>
<keyword evidence="2" id="KW-1185">Reference proteome</keyword>
<sequence>MTAVAEGLVGTHPDLIAAIRASDGKAWEGDRRFLMALTPPTEGASVGGMHRGMQIHFSITGTDVRAPAPAPSAVIHHVPLSLLLVDAAIADEYPHVDCTGWLAESAVAAEQDLELSLPVVRLSSGTTWQPESFEEAHL</sequence>
<dbReference type="OrthoDB" id="5139207at2"/>
<dbReference type="EMBL" id="SJZJ01000031">
    <property type="protein sequence ID" value="TCJ21657.1"/>
    <property type="molecule type" value="Genomic_DNA"/>
</dbReference>
<gene>
    <name evidence="1" type="ORF">EPD65_14615</name>
</gene>
<accession>A0A4R1BVY7</accession>